<dbReference type="Proteomes" id="UP000275267">
    <property type="component" value="Unassembled WGS sequence"/>
</dbReference>
<gene>
    <name evidence="1" type="ORF">C2845_PM01G40810</name>
</gene>
<organism evidence="1 2">
    <name type="scientific">Panicum miliaceum</name>
    <name type="common">Proso millet</name>
    <name type="synonym">Broomcorn millet</name>
    <dbReference type="NCBI Taxonomy" id="4540"/>
    <lineage>
        <taxon>Eukaryota</taxon>
        <taxon>Viridiplantae</taxon>
        <taxon>Streptophyta</taxon>
        <taxon>Embryophyta</taxon>
        <taxon>Tracheophyta</taxon>
        <taxon>Spermatophyta</taxon>
        <taxon>Magnoliopsida</taxon>
        <taxon>Liliopsida</taxon>
        <taxon>Poales</taxon>
        <taxon>Poaceae</taxon>
        <taxon>PACMAD clade</taxon>
        <taxon>Panicoideae</taxon>
        <taxon>Panicodae</taxon>
        <taxon>Paniceae</taxon>
        <taxon>Panicinae</taxon>
        <taxon>Panicum</taxon>
        <taxon>Panicum sect. Panicum</taxon>
    </lineage>
</organism>
<keyword evidence="2" id="KW-1185">Reference proteome</keyword>
<dbReference type="EMBL" id="PQIB02000001">
    <property type="protein sequence ID" value="RLN39910.1"/>
    <property type="molecule type" value="Genomic_DNA"/>
</dbReference>
<name>A0A3L6TI49_PANMI</name>
<evidence type="ECO:0000313" key="1">
    <source>
        <dbReference type="EMBL" id="RLN39910.1"/>
    </source>
</evidence>
<evidence type="ECO:0000313" key="2">
    <source>
        <dbReference type="Proteomes" id="UP000275267"/>
    </source>
</evidence>
<dbReference type="AlphaFoldDB" id="A0A3L6TI49"/>
<reference evidence="2" key="1">
    <citation type="journal article" date="2019" name="Nat. Commun.">
        <title>The genome of broomcorn millet.</title>
        <authorList>
            <person name="Zou C."/>
            <person name="Miki D."/>
            <person name="Li D."/>
            <person name="Tang Q."/>
            <person name="Xiao L."/>
            <person name="Rajput S."/>
            <person name="Deng P."/>
            <person name="Jia W."/>
            <person name="Huang R."/>
            <person name="Zhang M."/>
            <person name="Sun Y."/>
            <person name="Hu J."/>
            <person name="Fu X."/>
            <person name="Schnable P.S."/>
            <person name="Li F."/>
            <person name="Zhang H."/>
            <person name="Feng B."/>
            <person name="Zhu X."/>
            <person name="Liu R."/>
            <person name="Schnable J.C."/>
            <person name="Zhu J.-K."/>
            <person name="Zhang H."/>
        </authorList>
    </citation>
    <scope>NUCLEOTIDE SEQUENCE [LARGE SCALE GENOMIC DNA]</scope>
</reference>
<accession>A0A3L6TI49</accession>
<proteinExistence type="predicted"/>
<protein>
    <submittedName>
        <fullName evidence="1">Uncharacterized protein</fullName>
    </submittedName>
</protein>
<dbReference type="OrthoDB" id="672083at2759"/>
<comment type="caution">
    <text evidence="1">The sequence shown here is derived from an EMBL/GenBank/DDBJ whole genome shotgun (WGS) entry which is preliminary data.</text>
</comment>
<sequence length="195" mass="22950">MLEERREDWPFDDDDSLPIIVFLRKNILNVTGNSTRSIDRRKQRGSKNWAEKHVSYLNDWNQQANNIVHGGALHRDERYKRYLEWLAANTRLKLRVAYAQSHIEEDPSDDEDVHDEFNELTQHRSQPKRAPFQDYIGNIGRGFNLVGFQMRPGKPWPCPLVHRRRLSGLQYNESYTGSETLMVVTNHKCEASSLW</sequence>